<evidence type="ECO:0000313" key="1">
    <source>
        <dbReference type="EMBL" id="CAH1962647.1"/>
    </source>
</evidence>
<dbReference type="Proteomes" id="UP001152888">
    <property type="component" value="Unassembled WGS sequence"/>
</dbReference>
<organism evidence="1 2">
    <name type="scientific">Acanthoscelides obtectus</name>
    <name type="common">Bean weevil</name>
    <name type="synonym">Bruchus obtectus</name>
    <dbReference type="NCBI Taxonomy" id="200917"/>
    <lineage>
        <taxon>Eukaryota</taxon>
        <taxon>Metazoa</taxon>
        <taxon>Ecdysozoa</taxon>
        <taxon>Arthropoda</taxon>
        <taxon>Hexapoda</taxon>
        <taxon>Insecta</taxon>
        <taxon>Pterygota</taxon>
        <taxon>Neoptera</taxon>
        <taxon>Endopterygota</taxon>
        <taxon>Coleoptera</taxon>
        <taxon>Polyphaga</taxon>
        <taxon>Cucujiformia</taxon>
        <taxon>Chrysomeloidea</taxon>
        <taxon>Chrysomelidae</taxon>
        <taxon>Bruchinae</taxon>
        <taxon>Bruchini</taxon>
        <taxon>Acanthoscelides</taxon>
    </lineage>
</organism>
<comment type="caution">
    <text evidence="1">The sequence shown here is derived from an EMBL/GenBank/DDBJ whole genome shotgun (WGS) entry which is preliminary data.</text>
</comment>
<evidence type="ECO:0000313" key="2">
    <source>
        <dbReference type="Proteomes" id="UP001152888"/>
    </source>
</evidence>
<sequence>MALYTRQNKKLANAQAVDLRA</sequence>
<accession>A0A9P0JY58</accession>
<dbReference type="EMBL" id="CAKOFQ010006703">
    <property type="protein sequence ID" value="CAH1962647.1"/>
    <property type="molecule type" value="Genomic_DNA"/>
</dbReference>
<name>A0A9P0JY58_ACAOB</name>
<gene>
    <name evidence="1" type="ORF">ACAOBT_LOCUS4775</name>
</gene>
<proteinExistence type="predicted"/>
<keyword evidence="2" id="KW-1185">Reference proteome</keyword>
<dbReference type="AlphaFoldDB" id="A0A9P0JY58"/>
<protein>
    <submittedName>
        <fullName evidence="1">Uncharacterized protein</fullName>
    </submittedName>
</protein>
<reference evidence="1" key="1">
    <citation type="submission" date="2022-03" db="EMBL/GenBank/DDBJ databases">
        <authorList>
            <person name="Sayadi A."/>
        </authorList>
    </citation>
    <scope>NUCLEOTIDE SEQUENCE</scope>
</reference>